<keyword evidence="3" id="KW-1185">Reference proteome</keyword>
<evidence type="ECO:0000313" key="3">
    <source>
        <dbReference type="Proteomes" id="UP000249218"/>
    </source>
</evidence>
<evidence type="ECO:0000313" key="2">
    <source>
        <dbReference type="EMBL" id="PZC72907.1"/>
    </source>
</evidence>
<sequence length="118" mass="13096">MRNLLLFVFALYLCQQATAFCCFRDPWMLPTSPTTNMCGCSNVCSNVGTSCDCANPCRCFKDPDNVCNVCQCTLPCECTANCGCGNKYPIYFPEVQYPVSIMEIEPFYFNTCNCGCGC</sequence>
<name>A0A2W1BI61_HELAM</name>
<dbReference type="AlphaFoldDB" id="A0A2W1BI61"/>
<feature type="signal peptide" evidence="1">
    <location>
        <begin position="1"/>
        <end position="19"/>
    </location>
</feature>
<keyword evidence="1" id="KW-0732">Signal</keyword>
<feature type="chain" id="PRO_5016168355" evidence="1">
    <location>
        <begin position="20"/>
        <end position="118"/>
    </location>
</feature>
<proteinExistence type="predicted"/>
<gene>
    <name evidence="2" type="primary">HaOG210364</name>
    <name evidence="2" type="ORF">B5X24_HaOG210364</name>
</gene>
<dbReference type="EMBL" id="KZ150144">
    <property type="protein sequence ID" value="PZC72907.1"/>
    <property type="molecule type" value="Genomic_DNA"/>
</dbReference>
<reference evidence="2 3" key="1">
    <citation type="journal article" date="2017" name="BMC Biol.">
        <title>Genomic innovations, transcriptional plasticity and gene loss underlying the evolution and divergence of two highly polyphagous and invasive Helicoverpa pest species.</title>
        <authorList>
            <person name="Pearce S.L."/>
            <person name="Clarke D.F."/>
            <person name="East P.D."/>
            <person name="Elfekih S."/>
            <person name="Gordon K.H."/>
            <person name="Jermiin L.S."/>
            <person name="McGaughran A."/>
            <person name="Oakeshott J.G."/>
            <person name="Papanikolaou A."/>
            <person name="Perera O.P."/>
            <person name="Rane R.V."/>
            <person name="Richards S."/>
            <person name="Tay W.T."/>
            <person name="Walsh T.K."/>
            <person name="Anderson A."/>
            <person name="Anderson C.J."/>
            <person name="Asgari S."/>
            <person name="Board P.G."/>
            <person name="Bretschneider A."/>
            <person name="Campbell P.M."/>
            <person name="Chertemps T."/>
            <person name="Christeller J.T."/>
            <person name="Coppin C.W."/>
            <person name="Downes S.J."/>
            <person name="Duan G."/>
            <person name="Farnsworth C.A."/>
            <person name="Good R.T."/>
            <person name="Han L.B."/>
            <person name="Han Y.C."/>
            <person name="Hatje K."/>
            <person name="Horne I."/>
            <person name="Huang Y.P."/>
            <person name="Hughes D.S."/>
            <person name="Jacquin-Joly E."/>
            <person name="James W."/>
            <person name="Jhangiani S."/>
            <person name="Kollmar M."/>
            <person name="Kuwar S.S."/>
            <person name="Li S."/>
            <person name="Liu N.Y."/>
            <person name="Maibeche M.T."/>
            <person name="Miller J.R."/>
            <person name="Montagne N."/>
            <person name="Perry T."/>
            <person name="Qu J."/>
            <person name="Song S.V."/>
            <person name="Sutton G.G."/>
            <person name="Vogel H."/>
            <person name="Walenz B.P."/>
            <person name="Xu W."/>
            <person name="Zhang H.J."/>
            <person name="Zou Z."/>
            <person name="Batterham P."/>
            <person name="Edwards O.R."/>
            <person name="Feyereisen R."/>
            <person name="Gibbs R.A."/>
            <person name="Heckel D.G."/>
            <person name="McGrath A."/>
            <person name="Robin C."/>
            <person name="Scherer S.E."/>
            <person name="Worley K.C."/>
            <person name="Wu Y.D."/>
        </authorList>
    </citation>
    <scope>NUCLEOTIDE SEQUENCE [LARGE SCALE GENOMIC DNA]</scope>
    <source>
        <strain evidence="2">Harm_GR_Male_#8</strain>
        <tissue evidence="2">Whole organism</tissue>
    </source>
</reference>
<accession>A0A2W1BI61</accession>
<protein>
    <submittedName>
        <fullName evidence="2">Uncharacterized protein</fullName>
    </submittedName>
</protein>
<evidence type="ECO:0000256" key="1">
    <source>
        <dbReference type="SAM" id="SignalP"/>
    </source>
</evidence>
<organism evidence="2 3">
    <name type="scientific">Helicoverpa armigera</name>
    <name type="common">Cotton bollworm</name>
    <name type="synonym">Heliothis armigera</name>
    <dbReference type="NCBI Taxonomy" id="29058"/>
    <lineage>
        <taxon>Eukaryota</taxon>
        <taxon>Metazoa</taxon>
        <taxon>Ecdysozoa</taxon>
        <taxon>Arthropoda</taxon>
        <taxon>Hexapoda</taxon>
        <taxon>Insecta</taxon>
        <taxon>Pterygota</taxon>
        <taxon>Neoptera</taxon>
        <taxon>Endopterygota</taxon>
        <taxon>Lepidoptera</taxon>
        <taxon>Glossata</taxon>
        <taxon>Ditrysia</taxon>
        <taxon>Noctuoidea</taxon>
        <taxon>Noctuidae</taxon>
        <taxon>Heliothinae</taxon>
        <taxon>Helicoverpa</taxon>
    </lineage>
</organism>
<dbReference type="Proteomes" id="UP000249218">
    <property type="component" value="Unassembled WGS sequence"/>
</dbReference>